<dbReference type="CDD" id="cd07067">
    <property type="entry name" value="HP_PGM_like"/>
    <property type="match status" value="1"/>
</dbReference>
<evidence type="ECO:0000313" key="3">
    <source>
        <dbReference type="Proteomes" id="UP000537326"/>
    </source>
</evidence>
<dbReference type="EMBL" id="JACBZI010000001">
    <property type="protein sequence ID" value="NYI11920.1"/>
    <property type="molecule type" value="Genomic_DNA"/>
</dbReference>
<dbReference type="Proteomes" id="UP000537326">
    <property type="component" value="Unassembled WGS sequence"/>
</dbReference>
<dbReference type="Pfam" id="PF00300">
    <property type="entry name" value="His_Phos_1"/>
    <property type="match status" value="1"/>
</dbReference>
<dbReference type="PANTHER" id="PTHR20935:SF0">
    <property type="entry name" value="SERINE_THREONINE-PROTEIN PHOSPHATASE PGAM5, MITOCHONDRIAL"/>
    <property type="match status" value="1"/>
</dbReference>
<gene>
    <name evidence="2" type="ORF">BKA05_003435</name>
</gene>
<evidence type="ECO:0000256" key="1">
    <source>
        <dbReference type="ARBA" id="ARBA00022801"/>
    </source>
</evidence>
<dbReference type="GO" id="GO:0016787">
    <property type="term" value="F:hydrolase activity"/>
    <property type="evidence" value="ECO:0007669"/>
    <property type="project" value="UniProtKB-KW"/>
</dbReference>
<keyword evidence="3" id="KW-1185">Reference proteome</keyword>
<proteinExistence type="predicted"/>
<organism evidence="2 3">
    <name type="scientific">Nocardioides marinus</name>
    <dbReference type="NCBI Taxonomy" id="374514"/>
    <lineage>
        <taxon>Bacteria</taxon>
        <taxon>Bacillati</taxon>
        <taxon>Actinomycetota</taxon>
        <taxon>Actinomycetes</taxon>
        <taxon>Propionibacteriales</taxon>
        <taxon>Nocardioidaceae</taxon>
        <taxon>Nocardioides</taxon>
    </lineage>
</organism>
<reference evidence="2 3" key="1">
    <citation type="submission" date="2020-07" db="EMBL/GenBank/DDBJ databases">
        <title>Sequencing the genomes of 1000 actinobacteria strains.</title>
        <authorList>
            <person name="Klenk H.-P."/>
        </authorList>
    </citation>
    <scope>NUCLEOTIDE SEQUENCE [LARGE SCALE GENOMIC DNA]</scope>
    <source>
        <strain evidence="2 3">DSM 18248</strain>
    </source>
</reference>
<comment type="caution">
    <text evidence="2">The sequence shown here is derived from an EMBL/GenBank/DDBJ whole genome shotgun (WGS) entry which is preliminary data.</text>
</comment>
<dbReference type="Gene3D" id="3.40.50.1240">
    <property type="entry name" value="Phosphoglycerate mutase-like"/>
    <property type="match status" value="1"/>
</dbReference>
<dbReference type="PANTHER" id="PTHR20935">
    <property type="entry name" value="PHOSPHOGLYCERATE MUTASE-RELATED"/>
    <property type="match status" value="1"/>
</dbReference>
<evidence type="ECO:0000313" key="2">
    <source>
        <dbReference type="EMBL" id="NYI11920.1"/>
    </source>
</evidence>
<dbReference type="RefSeq" id="WP_179532541.1">
    <property type="nucleotide sequence ID" value="NZ_BAAAPP010000011.1"/>
</dbReference>
<dbReference type="SUPFAM" id="SSF53254">
    <property type="entry name" value="Phosphoglycerate mutase-like"/>
    <property type="match status" value="1"/>
</dbReference>
<sequence length="222" mass="23665">MGQLLLVRHGQASFGADDYDVLSPTGWEQGRRLGAHLAAAGVAPTALLRGTMRRHRETLEAMCEGAGWSTPVDEDGRWDEFDHLGVIARFPDLPADPHTLDRRTFQALFERASARWTGGGFDGEYDESFRDFGARASAALADAVARAGSGQTAVVVTSGGVVGLVAAGLLGAAGDALPETWQRLNTVAVNSGVTRVLVGPRGTRLLTFNEHEHLGGELLTYR</sequence>
<dbReference type="InterPro" id="IPR029033">
    <property type="entry name" value="His_PPase_superfam"/>
</dbReference>
<dbReference type="SMART" id="SM00855">
    <property type="entry name" value="PGAM"/>
    <property type="match status" value="1"/>
</dbReference>
<dbReference type="InterPro" id="IPR013078">
    <property type="entry name" value="His_Pase_superF_clade-1"/>
</dbReference>
<accession>A0A7Z0C3I9</accession>
<dbReference type="AlphaFoldDB" id="A0A7Z0C3I9"/>
<name>A0A7Z0C3I9_9ACTN</name>
<protein>
    <submittedName>
        <fullName evidence="2">Broad specificity phosphatase PhoE</fullName>
    </submittedName>
</protein>
<dbReference type="InterPro" id="IPR051021">
    <property type="entry name" value="Mito_Ser/Thr_phosphatase"/>
</dbReference>
<keyword evidence="1" id="KW-0378">Hydrolase</keyword>